<feature type="compositionally biased region" description="Low complexity" evidence="1">
    <location>
        <begin position="111"/>
        <end position="122"/>
    </location>
</feature>
<gene>
    <name evidence="2" type="ORF">QC761_111180</name>
</gene>
<evidence type="ECO:0000256" key="1">
    <source>
        <dbReference type="SAM" id="MobiDB-lite"/>
    </source>
</evidence>
<feature type="region of interest" description="Disordered" evidence="1">
    <location>
        <begin position="111"/>
        <end position="141"/>
    </location>
</feature>
<dbReference type="RefSeq" id="XP_062737529.1">
    <property type="nucleotide sequence ID" value="XM_062874408.1"/>
</dbReference>
<comment type="caution">
    <text evidence="2">The sequence shown here is derived from an EMBL/GenBank/DDBJ whole genome shotgun (WGS) entry which is preliminary data.</text>
</comment>
<organism evidence="2 3">
    <name type="scientific">Podospora bellae-mahoneyi</name>
    <dbReference type="NCBI Taxonomy" id="2093777"/>
    <lineage>
        <taxon>Eukaryota</taxon>
        <taxon>Fungi</taxon>
        <taxon>Dikarya</taxon>
        <taxon>Ascomycota</taxon>
        <taxon>Pezizomycotina</taxon>
        <taxon>Sordariomycetes</taxon>
        <taxon>Sordariomycetidae</taxon>
        <taxon>Sordariales</taxon>
        <taxon>Podosporaceae</taxon>
        <taxon>Podospora</taxon>
    </lineage>
</organism>
<sequence length="301" mass="31207">MYIRKISAIIAQVSLTSASVLAGHDMGKRDSWEDAKAFALPKASEAAAKFNAAPEAMITPSPVVSKRQFFGGIRPDAGFEIGRQQGLAAAQAAQERVYRLTNDFNSRFPPFPPGFRNNGYNNKRGDDMDQGQQYNDDSDRWDDNNGVYHSYYSGAAAGYASAANDGAYKDANQAQQGWQRGAPDWQAHASSWAGYGDYVAASAHGLASEAVASANGVAATAAAGYGGGDWEGDVTSAHGVASGYQSEFYQGGVASPSGVQPTASASHGTQMVQVNEGAAGVSGGRAVGVVVGVAGVVFGML</sequence>
<protein>
    <submittedName>
        <fullName evidence="2">Uncharacterized protein</fullName>
    </submittedName>
</protein>
<accession>A0ABR0FY19</accession>
<evidence type="ECO:0000313" key="3">
    <source>
        <dbReference type="Proteomes" id="UP001322138"/>
    </source>
</evidence>
<reference evidence="2 3" key="1">
    <citation type="journal article" date="2023" name="bioRxiv">
        <title>High-quality genome assemblies of four members of thePodospora anserinaspecies complex.</title>
        <authorList>
            <person name="Ament-Velasquez S.L."/>
            <person name="Vogan A.A."/>
            <person name="Wallerman O."/>
            <person name="Hartmann F."/>
            <person name="Gautier V."/>
            <person name="Silar P."/>
            <person name="Giraud T."/>
            <person name="Johannesson H."/>
        </authorList>
    </citation>
    <scope>NUCLEOTIDE SEQUENCE [LARGE SCALE GENOMIC DNA]</scope>
    <source>
        <strain evidence="2 3">CBS 112042</strain>
    </source>
</reference>
<evidence type="ECO:0000313" key="2">
    <source>
        <dbReference type="EMBL" id="KAK4648553.1"/>
    </source>
</evidence>
<dbReference type="GeneID" id="87893890"/>
<keyword evidence="3" id="KW-1185">Reference proteome</keyword>
<name>A0ABR0FY19_9PEZI</name>
<proteinExistence type="predicted"/>
<dbReference type="EMBL" id="JAFFGZ010000001">
    <property type="protein sequence ID" value="KAK4648553.1"/>
    <property type="molecule type" value="Genomic_DNA"/>
</dbReference>
<dbReference type="Proteomes" id="UP001322138">
    <property type="component" value="Unassembled WGS sequence"/>
</dbReference>